<comment type="caution">
    <text evidence="1">The sequence shown here is derived from an EMBL/GenBank/DDBJ whole genome shotgun (WGS) entry which is preliminary data.</text>
</comment>
<dbReference type="AlphaFoldDB" id="A0A822XWW5"/>
<dbReference type="Proteomes" id="UP000607653">
    <property type="component" value="Unassembled WGS sequence"/>
</dbReference>
<name>A0A822XWW5_NELNU</name>
<evidence type="ECO:0000313" key="1">
    <source>
        <dbReference type="EMBL" id="DAD23651.1"/>
    </source>
</evidence>
<accession>A0A822XWW5</accession>
<proteinExistence type="predicted"/>
<organism evidence="1 2">
    <name type="scientific">Nelumbo nucifera</name>
    <name type="common">Sacred lotus</name>
    <dbReference type="NCBI Taxonomy" id="4432"/>
    <lineage>
        <taxon>Eukaryota</taxon>
        <taxon>Viridiplantae</taxon>
        <taxon>Streptophyta</taxon>
        <taxon>Embryophyta</taxon>
        <taxon>Tracheophyta</taxon>
        <taxon>Spermatophyta</taxon>
        <taxon>Magnoliopsida</taxon>
        <taxon>Proteales</taxon>
        <taxon>Nelumbonaceae</taxon>
        <taxon>Nelumbo</taxon>
    </lineage>
</organism>
<protein>
    <submittedName>
        <fullName evidence="1">Uncharacterized protein</fullName>
    </submittedName>
</protein>
<sequence length="59" mass="6619">MSNFYKPQISLGIFSPMKSLNGNTDFNWNFTDDILSLFWLGGKGSSKNKISQKSLLSLT</sequence>
<dbReference type="EMBL" id="DUZY01000001">
    <property type="protein sequence ID" value="DAD23651.1"/>
    <property type="molecule type" value="Genomic_DNA"/>
</dbReference>
<evidence type="ECO:0000313" key="2">
    <source>
        <dbReference type="Proteomes" id="UP000607653"/>
    </source>
</evidence>
<keyword evidence="2" id="KW-1185">Reference proteome</keyword>
<gene>
    <name evidence="1" type="ORF">HUJ06_025114</name>
</gene>
<reference evidence="1 2" key="1">
    <citation type="journal article" date="2020" name="Mol. Biol. Evol.">
        <title>Distinct Expression and Methylation Patterns for Genes with Different Fates following a Single Whole-Genome Duplication in Flowering Plants.</title>
        <authorList>
            <person name="Shi T."/>
            <person name="Rahmani R.S."/>
            <person name="Gugger P.F."/>
            <person name="Wang M."/>
            <person name="Li H."/>
            <person name="Zhang Y."/>
            <person name="Li Z."/>
            <person name="Wang Q."/>
            <person name="Van de Peer Y."/>
            <person name="Marchal K."/>
            <person name="Chen J."/>
        </authorList>
    </citation>
    <scope>NUCLEOTIDE SEQUENCE [LARGE SCALE GENOMIC DNA]</scope>
    <source>
        <tissue evidence="1">Leaf</tissue>
    </source>
</reference>